<sequence>MSINTMYLESWSTPEKETRMVGNILLMEKKWTSRRCGPVLRMRYMALTSSSCCPQDCIRLHEIFAISSLGMPGVVGMSGSVHTAGALPLKSPCPSREEDRGLMVFSSVSLSLLGFPLDIRAAMEKAFARDESCGFGDEVYSMSCKKDFLFVSQ</sequence>
<gene>
    <name evidence="1" type="ORF">EYF80_038550</name>
</gene>
<name>A0A4Z2GD92_9TELE</name>
<dbReference type="AlphaFoldDB" id="A0A4Z2GD92"/>
<accession>A0A4Z2GD92</accession>
<evidence type="ECO:0000313" key="2">
    <source>
        <dbReference type="Proteomes" id="UP000314294"/>
    </source>
</evidence>
<keyword evidence="2" id="KW-1185">Reference proteome</keyword>
<dbReference type="Proteomes" id="UP000314294">
    <property type="component" value="Unassembled WGS sequence"/>
</dbReference>
<protein>
    <submittedName>
        <fullName evidence="1">Uncharacterized protein</fullName>
    </submittedName>
</protein>
<dbReference type="EMBL" id="SRLO01000589">
    <property type="protein sequence ID" value="TNN51230.1"/>
    <property type="molecule type" value="Genomic_DNA"/>
</dbReference>
<proteinExistence type="predicted"/>
<evidence type="ECO:0000313" key="1">
    <source>
        <dbReference type="EMBL" id="TNN51230.1"/>
    </source>
</evidence>
<reference evidence="1 2" key="1">
    <citation type="submission" date="2019-03" db="EMBL/GenBank/DDBJ databases">
        <title>First draft genome of Liparis tanakae, snailfish: a comprehensive survey of snailfish specific genes.</title>
        <authorList>
            <person name="Kim W."/>
            <person name="Song I."/>
            <person name="Jeong J.-H."/>
            <person name="Kim D."/>
            <person name="Kim S."/>
            <person name="Ryu S."/>
            <person name="Song J.Y."/>
            <person name="Lee S.K."/>
        </authorList>
    </citation>
    <scope>NUCLEOTIDE SEQUENCE [LARGE SCALE GENOMIC DNA]</scope>
    <source>
        <tissue evidence="1">Muscle</tissue>
    </source>
</reference>
<comment type="caution">
    <text evidence="1">The sequence shown here is derived from an EMBL/GenBank/DDBJ whole genome shotgun (WGS) entry which is preliminary data.</text>
</comment>
<organism evidence="1 2">
    <name type="scientific">Liparis tanakae</name>
    <name type="common">Tanaka's snailfish</name>
    <dbReference type="NCBI Taxonomy" id="230148"/>
    <lineage>
        <taxon>Eukaryota</taxon>
        <taxon>Metazoa</taxon>
        <taxon>Chordata</taxon>
        <taxon>Craniata</taxon>
        <taxon>Vertebrata</taxon>
        <taxon>Euteleostomi</taxon>
        <taxon>Actinopterygii</taxon>
        <taxon>Neopterygii</taxon>
        <taxon>Teleostei</taxon>
        <taxon>Neoteleostei</taxon>
        <taxon>Acanthomorphata</taxon>
        <taxon>Eupercaria</taxon>
        <taxon>Perciformes</taxon>
        <taxon>Cottioidei</taxon>
        <taxon>Cottales</taxon>
        <taxon>Liparidae</taxon>
        <taxon>Liparis</taxon>
    </lineage>
</organism>